<keyword evidence="2" id="KW-1185">Reference proteome</keyword>
<dbReference type="EMBL" id="JAPKNK010000003">
    <property type="protein sequence ID" value="MCX5569619.1"/>
    <property type="molecule type" value="Genomic_DNA"/>
</dbReference>
<name>A0A9X3E0V7_9HYPH</name>
<protein>
    <submittedName>
        <fullName evidence="1">Uncharacterized protein</fullName>
    </submittedName>
</protein>
<gene>
    <name evidence="1" type="ORF">OSH07_10490</name>
</gene>
<dbReference type="RefSeq" id="WP_266338580.1">
    <property type="nucleotide sequence ID" value="NZ_JAPKNK010000003.1"/>
</dbReference>
<evidence type="ECO:0000313" key="1">
    <source>
        <dbReference type="EMBL" id="MCX5569619.1"/>
    </source>
</evidence>
<proteinExistence type="predicted"/>
<reference evidence="1" key="1">
    <citation type="submission" date="2022-11" db="EMBL/GenBank/DDBJ databases">
        <title>Biodiversity and phylogenetic relationships of bacteria.</title>
        <authorList>
            <person name="Machado R.A.R."/>
            <person name="Bhat A."/>
            <person name="Loulou A."/>
            <person name="Kallel S."/>
        </authorList>
    </citation>
    <scope>NUCLEOTIDE SEQUENCE</scope>
    <source>
        <strain evidence="1">K-TC2</strain>
    </source>
</reference>
<sequence length="137" mass="15917">MSKIDRLCDQLGIKIVPYRKRRRPRQTHARQVMRRIVVKHGDGHLLFVLKAILWSRNNTAELWSETILAVSDIVLDFPEWADARAGDFMAAFDTIELAQIRREAMTGRRFSKRSRIYILLVMALRDALTPEQQGSLL</sequence>
<dbReference type="AlphaFoldDB" id="A0A9X3E0V7"/>
<accession>A0A9X3E0V7</accession>
<comment type="caution">
    <text evidence="1">The sequence shown here is derived from an EMBL/GenBank/DDBJ whole genome shotgun (WGS) entry which is preliminary data.</text>
</comment>
<evidence type="ECO:0000313" key="2">
    <source>
        <dbReference type="Proteomes" id="UP001144805"/>
    </source>
</evidence>
<organism evidence="1 2">
    <name type="scientific">Kaistia nematophila</name>
    <dbReference type="NCBI Taxonomy" id="2994654"/>
    <lineage>
        <taxon>Bacteria</taxon>
        <taxon>Pseudomonadati</taxon>
        <taxon>Pseudomonadota</taxon>
        <taxon>Alphaproteobacteria</taxon>
        <taxon>Hyphomicrobiales</taxon>
        <taxon>Kaistiaceae</taxon>
        <taxon>Kaistia</taxon>
    </lineage>
</organism>
<dbReference type="Proteomes" id="UP001144805">
    <property type="component" value="Unassembled WGS sequence"/>
</dbReference>